<organism evidence="1 2">
    <name type="scientific">Catharanthus roseus</name>
    <name type="common">Madagascar periwinkle</name>
    <name type="synonym">Vinca rosea</name>
    <dbReference type="NCBI Taxonomy" id="4058"/>
    <lineage>
        <taxon>Eukaryota</taxon>
        <taxon>Viridiplantae</taxon>
        <taxon>Streptophyta</taxon>
        <taxon>Embryophyta</taxon>
        <taxon>Tracheophyta</taxon>
        <taxon>Spermatophyta</taxon>
        <taxon>Magnoliopsida</taxon>
        <taxon>eudicotyledons</taxon>
        <taxon>Gunneridae</taxon>
        <taxon>Pentapetalae</taxon>
        <taxon>asterids</taxon>
        <taxon>lamiids</taxon>
        <taxon>Gentianales</taxon>
        <taxon>Apocynaceae</taxon>
        <taxon>Rauvolfioideae</taxon>
        <taxon>Vinceae</taxon>
        <taxon>Catharanthinae</taxon>
        <taxon>Catharanthus</taxon>
    </lineage>
</organism>
<accession>A0ACC0AD33</accession>
<protein>
    <submittedName>
        <fullName evidence="1">Uncharacterized protein</fullName>
    </submittedName>
</protein>
<dbReference type="Proteomes" id="UP001060085">
    <property type="component" value="Linkage Group LG06"/>
</dbReference>
<evidence type="ECO:0000313" key="1">
    <source>
        <dbReference type="EMBL" id="KAI5658290.1"/>
    </source>
</evidence>
<proteinExistence type="predicted"/>
<gene>
    <name evidence="1" type="ORF">M9H77_27083</name>
</gene>
<reference evidence="2" key="1">
    <citation type="journal article" date="2023" name="Nat. Plants">
        <title>Single-cell RNA sequencing provides a high-resolution roadmap for understanding the multicellular compartmentation of specialized metabolism.</title>
        <authorList>
            <person name="Sun S."/>
            <person name="Shen X."/>
            <person name="Li Y."/>
            <person name="Li Y."/>
            <person name="Wang S."/>
            <person name="Li R."/>
            <person name="Zhang H."/>
            <person name="Shen G."/>
            <person name="Guo B."/>
            <person name="Wei J."/>
            <person name="Xu J."/>
            <person name="St-Pierre B."/>
            <person name="Chen S."/>
            <person name="Sun C."/>
        </authorList>
    </citation>
    <scope>NUCLEOTIDE SEQUENCE [LARGE SCALE GENOMIC DNA]</scope>
</reference>
<name>A0ACC0AD33_CATRO</name>
<sequence>MAPKKKTELKVSINCSKCKSEVLKAVAKLSDVDQVTVDSEKGIVTVVGEVDPVYVTNQIRKSGKFAEIISVGPPKKPDPSPSNKQPNLPPCCPQCQVVTMRYEPSYDSFCSIL</sequence>
<keyword evidence="2" id="KW-1185">Reference proteome</keyword>
<comment type="caution">
    <text evidence="1">The sequence shown here is derived from an EMBL/GenBank/DDBJ whole genome shotgun (WGS) entry which is preliminary data.</text>
</comment>
<evidence type="ECO:0000313" key="2">
    <source>
        <dbReference type="Proteomes" id="UP001060085"/>
    </source>
</evidence>
<dbReference type="EMBL" id="CM044706">
    <property type="protein sequence ID" value="KAI5658290.1"/>
    <property type="molecule type" value="Genomic_DNA"/>
</dbReference>